<comment type="caution">
    <text evidence="10">The sequence shown here is derived from an EMBL/GenBank/DDBJ whole genome shotgun (WGS) entry which is preliminary data.</text>
</comment>
<reference evidence="10 11" key="1">
    <citation type="journal article" date="2013" name="PLoS Genet.">
        <title>Plant-symbiotic fungi as chemical engineers: Multi-genome analysis of the Clavicipitaceae reveals dynamics of alkaloid loci.</title>
        <authorList>
            <person name="Schardl C.L."/>
            <person name="Young C.A."/>
            <person name="Hesse U."/>
            <person name="Amyotte S.G."/>
            <person name="Andreeva K."/>
            <person name="Calie P.J."/>
            <person name="Fleetwood D.J."/>
            <person name="Haws D.C."/>
            <person name="Moore N."/>
            <person name="Oeser B."/>
            <person name="Panaccione D.G."/>
            <person name="Schweri K.K."/>
            <person name="Voisey C.R."/>
            <person name="Farman M.L."/>
            <person name="Jaromczyk J.W."/>
            <person name="Roe B.A."/>
            <person name="O'Sullivan D.M."/>
            <person name="Scott B."/>
            <person name="Tudzynski P."/>
            <person name="An Z."/>
            <person name="Arnaoudova E.G."/>
            <person name="Bullock C.T."/>
            <person name="Charlton N.D."/>
            <person name="Chen L."/>
            <person name="Cox M."/>
            <person name="Dinkins R.D."/>
            <person name="Florea S."/>
            <person name="Glenn A.E."/>
            <person name="Gordon A."/>
            <person name="Gueldener U."/>
            <person name="Harris D.R."/>
            <person name="Hollin W."/>
            <person name="Jaromczyk J."/>
            <person name="Johnson R.D."/>
            <person name="Khan A.K."/>
            <person name="Leistner E."/>
            <person name="Leuchtmann A."/>
            <person name="Li C."/>
            <person name="Liu J."/>
            <person name="Liu J."/>
            <person name="Liu M."/>
            <person name="Mace W."/>
            <person name="Machado C."/>
            <person name="Nagabhyru P."/>
            <person name="Pan J."/>
            <person name="Schmid J."/>
            <person name="Sugawara K."/>
            <person name="Steiner U."/>
            <person name="Takach J.E."/>
            <person name="Tanaka E."/>
            <person name="Webb J.S."/>
            <person name="Wilson E.V."/>
            <person name="Wiseman J.L."/>
            <person name="Yoshida R."/>
            <person name="Zeng Z."/>
        </authorList>
    </citation>
    <scope>NUCLEOTIDE SEQUENCE [LARGE SCALE GENOMIC DNA]</scope>
    <source>
        <strain evidence="10 11">20.1</strain>
    </source>
</reference>
<name>M1W5R3_CLAP2</name>
<feature type="compositionally biased region" description="Basic and acidic residues" evidence="7">
    <location>
        <begin position="438"/>
        <end position="456"/>
    </location>
</feature>
<dbReference type="InterPro" id="IPR002938">
    <property type="entry name" value="FAD-bd"/>
</dbReference>
<keyword evidence="8" id="KW-1133">Transmembrane helix</keyword>
<evidence type="ECO:0000313" key="10">
    <source>
        <dbReference type="EMBL" id="CCE34256.1"/>
    </source>
</evidence>
<feature type="compositionally biased region" description="Basic and acidic residues" evidence="7">
    <location>
        <begin position="408"/>
        <end position="417"/>
    </location>
</feature>
<dbReference type="Proteomes" id="UP000016801">
    <property type="component" value="Unassembled WGS sequence"/>
</dbReference>
<keyword evidence="4" id="KW-0521">NADP</keyword>
<evidence type="ECO:0000256" key="2">
    <source>
        <dbReference type="ARBA" id="ARBA00022630"/>
    </source>
</evidence>
<keyword evidence="8" id="KW-0812">Transmembrane</keyword>
<accession>M1W5R3</accession>
<protein>
    <submittedName>
        <fullName evidence="10">Related to BNA4-kynurenine 3-mono oxygenase</fullName>
    </submittedName>
</protein>
<feature type="transmembrane region" description="Helical" evidence="8">
    <location>
        <begin position="850"/>
        <end position="870"/>
    </location>
</feature>
<keyword evidence="6" id="KW-0503">Monooxygenase</keyword>
<sequence length="876" mass="98721">MDYEQEYIDTLWCEFRIQPREVESGDGNGPQFRISPNHLHIWPGKDFMFIAIPSEDGSFTCTLFLPGQEFLELESNTAKVPAFFDEHFPGVTNLISEDNLIASFEKNPHLPLISLKCRPYHYGSSGVIIGDAAHAMVPFYGQGMNAGMEDVRILFSILDKHAQAREDNSLLDDDDEIVSPSAPSRARALAEYSAIRAPDAYAINEMALQNYVEMRSSVLSKRYFIRKFLEEFMSVNFPSIGWHTKYSRVSFSNERYSDIIKNSEHQGTILSRIFMTILATPVAAACLFYGYEVSQPCSEVRTPLQSNSSQVEESSSPWNYELNGGLRKVPKSASKKIVHDPGEALFLAGSRSGHDLAASGSLSNGPNRADNLLSIQSLHSYLSISSMFGMNNNTLTPDSPCLKQKKERKIDKVDTKKMSTSSNQPDAEVPSDTCSKQSSDDRSRSSTSERNRNYVIHRDLPVVPTSDLPSTTDIFTESVGVAPLRSSKRHLVDQINASVRRYTKPIRHRWSPMPFKMVPGSENSRRLSFTGLHNTTSGGLQREPGPQSFSLAPDLDVSHMETWIDRPQPNYSKAWAEAANSSSLRLIRDQDEHGDGLAELGTLPRYPSRTRLHSYLSSVPSDRNLCSAGSSRSTSSIRSYMPTWARLYYGGGERRFLLTRQSSESLCSNFTRHEHRSPPMGRSAVFKISQPANQTYHQRQDLDSIVPRSAITSRAPSENDDPKASHRQLSMIRKIRKQTSSIWSPHLSRDKRALMYCLWRPPSSVAARENTLSLDRVQTFLFVLGFAFPFAWMIASFLPLPSVTSTELRENIHSTSHLDLEQGTNIKKEVDKVRASYRDREKWWRMINRYMSIIGVFMIGAVVALTITGTQQQWKS</sequence>
<dbReference type="InterPro" id="IPR036188">
    <property type="entry name" value="FAD/NAD-bd_sf"/>
</dbReference>
<evidence type="ECO:0000313" key="11">
    <source>
        <dbReference type="Proteomes" id="UP000016801"/>
    </source>
</evidence>
<dbReference type="GO" id="GO:0004502">
    <property type="term" value="F:kynurenine 3-monooxygenase activity"/>
    <property type="evidence" value="ECO:0007669"/>
    <property type="project" value="TreeGrafter"/>
</dbReference>
<evidence type="ECO:0000256" key="7">
    <source>
        <dbReference type="SAM" id="MobiDB-lite"/>
    </source>
</evidence>
<comment type="cofactor">
    <cofactor evidence="1">
        <name>FAD</name>
        <dbReference type="ChEBI" id="CHEBI:57692"/>
    </cofactor>
</comment>
<dbReference type="EMBL" id="CAGA01000081">
    <property type="protein sequence ID" value="CCE34256.1"/>
    <property type="molecule type" value="Genomic_DNA"/>
</dbReference>
<evidence type="ECO:0000256" key="8">
    <source>
        <dbReference type="SAM" id="Phobius"/>
    </source>
</evidence>
<organism evidence="10 11">
    <name type="scientific">Claviceps purpurea (strain 20.1)</name>
    <name type="common">Ergot fungus</name>
    <name type="synonym">Sphacelia segetum</name>
    <dbReference type="NCBI Taxonomy" id="1111077"/>
    <lineage>
        <taxon>Eukaryota</taxon>
        <taxon>Fungi</taxon>
        <taxon>Dikarya</taxon>
        <taxon>Ascomycota</taxon>
        <taxon>Pezizomycotina</taxon>
        <taxon>Sordariomycetes</taxon>
        <taxon>Hypocreomycetidae</taxon>
        <taxon>Hypocreales</taxon>
        <taxon>Clavicipitaceae</taxon>
        <taxon>Claviceps</taxon>
    </lineage>
</organism>
<dbReference type="eggNOG" id="KOG2614">
    <property type="taxonomic scope" value="Eukaryota"/>
</dbReference>
<feature type="region of interest" description="Disordered" evidence="7">
    <location>
        <begin position="395"/>
        <end position="456"/>
    </location>
</feature>
<dbReference type="AlphaFoldDB" id="M1W5R3"/>
<proteinExistence type="predicted"/>
<keyword evidence="2" id="KW-0285">Flavoprotein</keyword>
<dbReference type="GO" id="GO:0071949">
    <property type="term" value="F:FAD binding"/>
    <property type="evidence" value="ECO:0007669"/>
    <property type="project" value="InterPro"/>
</dbReference>
<dbReference type="Gene3D" id="3.50.50.60">
    <property type="entry name" value="FAD/NAD(P)-binding domain"/>
    <property type="match status" value="1"/>
</dbReference>
<dbReference type="STRING" id="1111077.M1W5R3"/>
<dbReference type="PANTHER" id="PTHR46028:SF2">
    <property type="entry name" value="KYNURENINE 3-MONOOXYGENASE"/>
    <property type="match status" value="1"/>
</dbReference>
<evidence type="ECO:0000256" key="6">
    <source>
        <dbReference type="ARBA" id="ARBA00023033"/>
    </source>
</evidence>
<evidence type="ECO:0000259" key="9">
    <source>
        <dbReference type="Pfam" id="PF01494"/>
    </source>
</evidence>
<dbReference type="HOGENOM" id="CLU_328174_0_0_1"/>
<feature type="transmembrane region" description="Helical" evidence="8">
    <location>
        <begin position="780"/>
        <end position="800"/>
    </location>
</feature>
<feature type="domain" description="FAD-binding" evidence="9">
    <location>
        <begin position="82"/>
        <end position="175"/>
    </location>
</feature>
<evidence type="ECO:0000256" key="1">
    <source>
        <dbReference type="ARBA" id="ARBA00001974"/>
    </source>
</evidence>
<dbReference type="OrthoDB" id="4153178at2759"/>
<evidence type="ECO:0000256" key="5">
    <source>
        <dbReference type="ARBA" id="ARBA00023002"/>
    </source>
</evidence>
<keyword evidence="3" id="KW-0274">FAD</keyword>
<dbReference type="PANTHER" id="PTHR46028">
    <property type="entry name" value="KYNURENINE 3-MONOOXYGENASE"/>
    <property type="match status" value="1"/>
</dbReference>
<dbReference type="SUPFAM" id="SSF51905">
    <property type="entry name" value="FAD/NAD(P)-binding domain"/>
    <property type="match status" value="1"/>
</dbReference>
<keyword evidence="5" id="KW-0560">Oxidoreductase</keyword>
<gene>
    <name evidence="10" type="ORF">CPUR_08188</name>
</gene>
<keyword evidence="8" id="KW-0472">Membrane</keyword>
<dbReference type="GO" id="GO:0070189">
    <property type="term" value="P:kynurenine metabolic process"/>
    <property type="evidence" value="ECO:0007669"/>
    <property type="project" value="TreeGrafter"/>
</dbReference>
<dbReference type="GO" id="GO:0005741">
    <property type="term" value="C:mitochondrial outer membrane"/>
    <property type="evidence" value="ECO:0007669"/>
    <property type="project" value="TreeGrafter"/>
</dbReference>
<dbReference type="VEuPathDB" id="FungiDB:CPUR_08188"/>
<evidence type="ECO:0000256" key="3">
    <source>
        <dbReference type="ARBA" id="ARBA00022827"/>
    </source>
</evidence>
<dbReference type="Pfam" id="PF01494">
    <property type="entry name" value="FAD_binding_3"/>
    <property type="match status" value="1"/>
</dbReference>
<keyword evidence="11" id="KW-1185">Reference proteome</keyword>
<evidence type="ECO:0000256" key="4">
    <source>
        <dbReference type="ARBA" id="ARBA00022857"/>
    </source>
</evidence>